<comment type="similarity">
    <text evidence="2">Belongs to the aspartate/ornithine carbamoyltransferase superfamily.</text>
</comment>
<name>A0ABW1D660_9ACTN</name>
<dbReference type="PRINTS" id="PR00102">
    <property type="entry name" value="OTCASE"/>
</dbReference>
<evidence type="ECO:0000313" key="5">
    <source>
        <dbReference type="EMBL" id="MFC5833507.1"/>
    </source>
</evidence>
<evidence type="ECO:0000259" key="3">
    <source>
        <dbReference type="Pfam" id="PF00185"/>
    </source>
</evidence>
<dbReference type="PANTHER" id="PTHR45753">
    <property type="entry name" value="ORNITHINE CARBAMOYLTRANSFERASE, MITOCHONDRIAL"/>
    <property type="match status" value="1"/>
</dbReference>
<reference evidence="6" key="1">
    <citation type="journal article" date="2019" name="Int. J. Syst. Evol. Microbiol.">
        <title>The Global Catalogue of Microorganisms (GCM) 10K type strain sequencing project: providing services to taxonomists for standard genome sequencing and annotation.</title>
        <authorList>
            <consortium name="The Broad Institute Genomics Platform"/>
            <consortium name="The Broad Institute Genome Sequencing Center for Infectious Disease"/>
            <person name="Wu L."/>
            <person name="Ma J."/>
        </authorList>
    </citation>
    <scope>NUCLEOTIDE SEQUENCE [LARGE SCALE GENOMIC DNA]</scope>
    <source>
        <strain evidence="6">CCUG 53903</strain>
    </source>
</reference>
<gene>
    <name evidence="5" type="ORF">ACFPZ3_57505</name>
</gene>
<dbReference type="InterPro" id="IPR006131">
    <property type="entry name" value="Asp_carbamoyltransf_Asp/Orn-bd"/>
</dbReference>
<dbReference type="InterPro" id="IPR036901">
    <property type="entry name" value="Asp/Orn_carbamoylTrfase_sf"/>
</dbReference>
<proteinExistence type="inferred from homology"/>
<evidence type="ECO:0000256" key="2">
    <source>
        <dbReference type="RuleBase" id="RU003634"/>
    </source>
</evidence>
<dbReference type="InterPro" id="IPR006130">
    <property type="entry name" value="Asp/Orn_carbamoylTrfase"/>
</dbReference>
<keyword evidence="1 2" id="KW-0808">Transferase</keyword>
<dbReference type="Proteomes" id="UP001596058">
    <property type="component" value="Unassembled WGS sequence"/>
</dbReference>
<sequence length="305" mass="33142">MARTLLSLSNMEPKEVAALVDRAVELARTPRTPQVLAGRAIGIYFATSSTRTRTAFWRAATALGADVISYGPEDLQLVTGESLADTARVLAAYLDAIVVRTNGEIREMAELADAADLPVVNALSSHEHPTQALADLTMLRAEFGTVAGRHVLYVGEGNSTAMSLAHAVALSPGLRLTLITPEGYGIPDGLPAWLREHGAQDRVQHGHDLDAVIGPVDAIYTSRWNQMGVPKADPQWRSHFLPYQVTDALFARIGGERSIFLHDLPAVRGDETTAEVIDGPRSRVFRQAFYKYAAAMAILEWCVCR</sequence>
<dbReference type="RefSeq" id="WP_379522933.1">
    <property type="nucleotide sequence ID" value="NZ_JBHSPA010000094.1"/>
</dbReference>
<evidence type="ECO:0000313" key="6">
    <source>
        <dbReference type="Proteomes" id="UP001596058"/>
    </source>
</evidence>
<protein>
    <submittedName>
        <fullName evidence="5">Ornithine carbamoyltransferase</fullName>
    </submittedName>
</protein>
<dbReference type="EMBL" id="JBHSPA010000094">
    <property type="protein sequence ID" value="MFC5833507.1"/>
    <property type="molecule type" value="Genomic_DNA"/>
</dbReference>
<feature type="domain" description="Aspartate/ornithine carbamoyltransferase carbamoyl-P binding" evidence="4">
    <location>
        <begin position="3"/>
        <end position="140"/>
    </location>
</feature>
<keyword evidence="6" id="KW-1185">Reference proteome</keyword>
<dbReference type="Pfam" id="PF00185">
    <property type="entry name" value="OTCace"/>
    <property type="match status" value="1"/>
</dbReference>
<dbReference type="PRINTS" id="PR00100">
    <property type="entry name" value="AOTCASE"/>
</dbReference>
<feature type="domain" description="Aspartate/ornithine carbamoyltransferase Asp/Orn-binding" evidence="3">
    <location>
        <begin position="148"/>
        <end position="302"/>
    </location>
</feature>
<dbReference type="PANTHER" id="PTHR45753:SF3">
    <property type="entry name" value="ORNITHINE TRANSCARBAMYLASE, MITOCHONDRIAL"/>
    <property type="match status" value="1"/>
</dbReference>
<accession>A0ABW1D660</accession>
<evidence type="ECO:0000256" key="1">
    <source>
        <dbReference type="ARBA" id="ARBA00022679"/>
    </source>
</evidence>
<comment type="caution">
    <text evidence="5">The sequence shown here is derived from an EMBL/GenBank/DDBJ whole genome shotgun (WGS) entry which is preliminary data.</text>
</comment>
<dbReference type="SUPFAM" id="SSF53671">
    <property type="entry name" value="Aspartate/ornithine carbamoyltransferase"/>
    <property type="match status" value="1"/>
</dbReference>
<dbReference type="InterPro" id="IPR006132">
    <property type="entry name" value="Asp/Orn_carbamoyltranf_P-bd"/>
</dbReference>
<organism evidence="5 6">
    <name type="scientific">Nonomuraea insulae</name>
    <dbReference type="NCBI Taxonomy" id="1616787"/>
    <lineage>
        <taxon>Bacteria</taxon>
        <taxon>Bacillati</taxon>
        <taxon>Actinomycetota</taxon>
        <taxon>Actinomycetes</taxon>
        <taxon>Streptosporangiales</taxon>
        <taxon>Streptosporangiaceae</taxon>
        <taxon>Nonomuraea</taxon>
    </lineage>
</organism>
<dbReference type="Pfam" id="PF02729">
    <property type="entry name" value="OTCace_N"/>
    <property type="match status" value="1"/>
</dbReference>
<dbReference type="Gene3D" id="3.40.50.1370">
    <property type="entry name" value="Aspartate/ornithine carbamoyltransferase"/>
    <property type="match status" value="2"/>
</dbReference>
<dbReference type="InterPro" id="IPR002292">
    <property type="entry name" value="Orn/put_carbamltrans"/>
</dbReference>
<evidence type="ECO:0000259" key="4">
    <source>
        <dbReference type="Pfam" id="PF02729"/>
    </source>
</evidence>